<reference evidence="5 6" key="2">
    <citation type="submission" date="2018-11" db="EMBL/GenBank/DDBJ databases">
        <authorList>
            <consortium name="Pathogen Informatics"/>
        </authorList>
    </citation>
    <scope>NUCLEOTIDE SEQUENCE [LARGE SCALE GENOMIC DNA]</scope>
</reference>
<feature type="region of interest" description="Disordered" evidence="4">
    <location>
        <begin position="1"/>
        <end position="24"/>
    </location>
</feature>
<dbReference type="OMA" id="MEERGAH"/>
<keyword evidence="3" id="KW-0539">Nucleus</keyword>
<dbReference type="GO" id="GO:0071013">
    <property type="term" value="C:catalytic step 2 spliceosome"/>
    <property type="evidence" value="ECO:0007669"/>
    <property type="project" value="TreeGrafter"/>
</dbReference>
<name>A0A158QYI2_NIPBR</name>
<feature type="region of interest" description="Disordered" evidence="4">
    <location>
        <begin position="84"/>
        <end position="140"/>
    </location>
</feature>
<dbReference type="Proteomes" id="UP000271162">
    <property type="component" value="Unassembled WGS sequence"/>
</dbReference>
<comment type="similarity">
    <text evidence="2">Belongs to the NRDE2 family.</text>
</comment>
<evidence type="ECO:0000256" key="3">
    <source>
        <dbReference type="ARBA" id="ARBA00023242"/>
    </source>
</evidence>
<proteinExistence type="inferred from homology"/>
<evidence type="ECO:0000256" key="1">
    <source>
        <dbReference type="ARBA" id="ARBA00004123"/>
    </source>
</evidence>
<organism evidence="7">
    <name type="scientific">Nippostrongylus brasiliensis</name>
    <name type="common">Rat hookworm</name>
    <dbReference type="NCBI Taxonomy" id="27835"/>
    <lineage>
        <taxon>Eukaryota</taxon>
        <taxon>Metazoa</taxon>
        <taxon>Ecdysozoa</taxon>
        <taxon>Nematoda</taxon>
        <taxon>Chromadorea</taxon>
        <taxon>Rhabditida</taxon>
        <taxon>Rhabditina</taxon>
        <taxon>Rhabditomorpha</taxon>
        <taxon>Strongyloidea</taxon>
        <taxon>Heligmosomidae</taxon>
        <taxon>Nippostrongylus</taxon>
    </lineage>
</organism>
<dbReference type="InterPro" id="IPR013633">
    <property type="entry name" value="NRDE-2"/>
</dbReference>
<feature type="compositionally biased region" description="Basic residues" evidence="4">
    <location>
        <begin position="94"/>
        <end position="119"/>
    </location>
</feature>
<dbReference type="PANTHER" id="PTHR13471:SF0">
    <property type="entry name" value="NUCLEAR EXOSOME REGULATOR NRDE2"/>
    <property type="match status" value="1"/>
</dbReference>
<dbReference type="AlphaFoldDB" id="A0A158QYI2"/>
<evidence type="ECO:0000313" key="6">
    <source>
        <dbReference type="Proteomes" id="UP000271162"/>
    </source>
</evidence>
<evidence type="ECO:0000256" key="4">
    <source>
        <dbReference type="SAM" id="MobiDB-lite"/>
    </source>
</evidence>
<reference evidence="7" key="1">
    <citation type="submission" date="2016-04" db="UniProtKB">
        <authorList>
            <consortium name="WormBaseParasite"/>
        </authorList>
    </citation>
    <scope>IDENTIFICATION</scope>
</reference>
<protein>
    <submittedName>
        <fullName evidence="7">Nuclear RNAi defective-2 protein (inferred by orthology to a C. elegans protein)</fullName>
    </submittedName>
</protein>
<evidence type="ECO:0000313" key="5">
    <source>
        <dbReference type="EMBL" id="VDL72115.1"/>
    </source>
</evidence>
<dbReference type="EMBL" id="UYSL01020018">
    <property type="protein sequence ID" value="VDL72115.1"/>
    <property type="molecule type" value="Genomic_DNA"/>
</dbReference>
<accession>A0A158QYI2</accession>
<dbReference type="WBParaSite" id="NBR_0000852501-mRNA-1">
    <property type="protein sequence ID" value="NBR_0000852501-mRNA-1"/>
    <property type="gene ID" value="NBR_0000852501"/>
</dbReference>
<evidence type="ECO:0000313" key="7">
    <source>
        <dbReference type="WBParaSite" id="NBR_0000852501-mRNA-1"/>
    </source>
</evidence>
<evidence type="ECO:0000256" key="2">
    <source>
        <dbReference type="ARBA" id="ARBA00009265"/>
    </source>
</evidence>
<dbReference type="GO" id="GO:0031048">
    <property type="term" value="P:regulatory ncRNA-mediated heterochromatin formation"/>
    <property type="evidence" value="ECO:0007669"/>
    <property type="project" value="TreeGrafter"/>
</dbReference>
<comment type="subcellular location">
    <subcellularLocation>
        <location evidence="1">Nucleus</location>
    </subcellularLocation>
</comment>
<dbReference type="GO" id="GO:1902369">
    <property type="term" value="P:negative regulation of RNA catabolic process"/>
    <property type="evidence" value="ECO:0007669"/>
    <property type="project" value="TreeGrafter"/>
</dbReference>
<feature type="region of interest" description="Disordered" evidence="4">
    <location>
        <begin position="601"/>
        <end position="622"/>
    </location>
</feature>
<keyword evidence="6" id="KW-1185">Reference proteome</keyword>
<dbReference type="PANTHER" id="PTHR13471">
    <property type="entry name" value="TETRATRICOPEPTIDE-LIKE HELICAL"/>
    <property type="match status" value="1"/>
</dbReference>
<gene>
    <name evidence="5" type="ORF">NBR_LOCUS8526</name>
</gene>
<dbReference type="STRING" id="27835.A0A158QYI2"/>
<dbReference type="Pfam" id="PF08424">
    <property type="entry name" value="NRDE-2"/>
    <property type="match status" value="1"/>
</dbReference>
<sequence>MFPAYATGTANEKEDGEIVDDNQKFSSFDEEKILEARARKEKRAKEAKMRERMEHQMAPRYIYSDDDEVEVHVPMAIPAHHVPFSEPRVDLPSSKKKKKKKSKASKKHKNKKKRRRHTTNRGSSSSSSSSDDSSRERRKRKVVVPPSILFFPAPPHSTKDRSYRYYGGALRNLNEADVENRFRKKAPPQGCEADFIPLSHVKLKDFQFLYDIEKQNEENKAREELEAEVSVSPFQLSTSPDMVPLEVRRRLITTRFGNDPKNLETLEEYLRINEEIFEAGRAQHFGADRRALVERQLSIVDKAIAHNARSVELRIKRLEFMKEIHPTSELLLEWEKLLNAFVNNCSLWEKYLDHIQYDMALYTRDILEKAFDRCFVKLGSLLNGSFKSHKADSGTDAFLLRMYVRRLTWWMECGYTNRAVASVQACIEYYERRPHDLVNAPEKQLMEAFAKFWRSGVPRIGDREAKGWAYYFCKREVEEEPHDPEILEREIQTQLIASLEERNPCRGAIDIALNIVYSMVKHTPCTEFVFVLLETKAYQTDLLYHDAPKSVRCAKFQEYLREVMKELEPLDFKMTREEFELAVVAYAVSVSRRWVQEGGEGFCPSNPDENETQQKKKKKKKEGRLFTRSRLIERLRNLVFNDVATPLHLLGPRRTQILLRMLISLIQAILVRKTNNIAGSSTDRESDVELVREAIAAFVLRKNCEKVTKTDALAALDAWKQLFRSLDRNKSLTCFESSRALCVALRIYFDYSKASHTTNQWIEECAVFLRNIEPFTTEDDKGVVIEAYLDVLEHHWRSSHTGKENLVDILKRGQEECPHKSSFIRRYIDLCAGRVQSLKVHRFIASRNVRADPTLDTIRSLSFLYLEKRKAETLQEAGVTSSTNVSAQITRREASRRMDPALWRLAMEQCFDERFFEETHVMASAQCGWSRHLHIDRTRRFATRQKCEEIICLMEERGAHVFNDLDYVDVLKEVATVPSQI</sequence>